<gene>
    <name evidence="2" type="ORF">LTR77_009324</name>
</gene>
<accession>A0AAV9NZQ3</accession>
<dbReference type="EMBL" id="JAVRRT010000017">
    <property type="protein sequence ID" value="KAK5165226.1"/>
    <property type="molecule type" value="Genomic_DNA"/>
</dbReference>
<dbReference type="PANTHER" id="PTHR42070:SF1">
    <property type="entry name" value="FILAMENT ASSOCIATED PROTEIN, PUTATIVE (AFU_ORTHOLOGUE AFUA_8G06630)-RELATED"/>
    <property type="match status" value="1"/>
</dbReference>
<dbReference type="GeneID" id="89930656"/>
<evidence type="ECO:0000313" key="2">
    <source>
        <dbReference type="EMBL" id="KAK5165226.1"/>
    </source>
</evidence>
<comment type="caution">
    <text evidence="2">The sequence shown here is derived from an EMBL/GenBank/DDBJ whole genome shotgun (WGS) entry which is preliminary data.</text>
</comment>
<protein>
    <recommendedName>
        <fullName evidence="4">BZIP domain-containing protein</fullName>
    </recommendedName>
</protein>
<dbReference type="CDD" id="cd14688">
    <property type="entry name" value="bZIP_YAP"/>
    <property type="match status" value="1"/>
</dbReference>
<dbReference type="RefSeq" id="XP_064655369.1">
    <property type="nucleotide sequence ID" value="XM_064806552.1"/>
</dbReference>
<reference evidence="2 3" key="1">
    <citation type="submission" date="2023-08" db="EMBL/GenBank/DDBJ databases">
        <title>Black Yeasts Isolated from many extreme environments.</title>
        <authorList>
            <person name="Coleine C."/>
            <person name="Stajich J.E."/>
            <person name="Selbmann L."/>
        </authorList>
    </citation>
    <scope>NUCLEOTIDE SEQUENCE [LARGE SCALE GENOMIC DNA]</scope>
    <source>
        <strain evidence="2 3">CCFEE 5935</strain>
    </source>
</reference>
<feature type="region of interest" description="Disordered" evidence="1">
    <location>
        <begin position="1"/>
        <end position="34"/>
    </location>
</feature>
<dbReference type="AlphaFoldDB" id="A0AAV9NZQ3"/>
<organism evidence="2 3">
    <name type="scientific">Saxophila tyrrhenica</name>
    <dbReference type="NCBI Taxonomy" id="1690608"/>
    <lineage>
        <taxon>Eukaryota</taxon>
        <taxon>Fungi</taxon>
        <taxon>Dikarya</taxon>
        <taxon>Ascomycota</taxon>
        <taxon>Pezizomycotina</taxon>
        <taxon>Dothideomycetes</taxon>
        <taxon>Dothideomycetidae</taxon>
        <taxon>Mycosphaerellales</taxon>
        <taxon>Extremaceae</taxon>
        <taxon>Saxophila</taxon>
    </lineage>
</organism>
<dbReference type="Proteomes" id="UP001337655">
    <property type="component" value="Unassembled WGS sequence"/>
</dbReference>
<feature type="region of interest" description="Disordered" evidence="1">
    <location>
        <begin position="110"/>
        <end position="140"/>
    </location>
</feature>
<name>A0AAV9NZQ3_9PEZI</name>
<keyword evidence="3" id="KW-1185">Reference proteome</keyword>
<feature type="compositionally biased region" description="Basic and acidic residues" evidence="1">
    <location>
        <begin position="10"/>
        <end position="27"/>
    </location>
</feature>
<evidence type="ECO:0000256" key="1">
    <source>
        <dbReference type="SAM" id="MobiDB-lite"/>
    </source>
</evidence>
<proteinExistence type="predicted"/>
<dbReference type="PANTHER" id="PTHR42070">
    <property type="entry name" value="FILAMENT ASSOCIATED PROTEIN, PUTATIVE (AFU_ORTHOLOGUE AFUA_8G06630)-RELATED"/>
    <property type="match status" value="1"/>
</dbReference>
<evidence type="ECO:0000313" key="3">
    <source>
        <dbReference type="Proteomes" id="UP001337655"/>
    </source>
</evidence>
<sequence>MAGKAMSSTKRAEKQSSDLSRVRDNQRRSRARRKEYLESLEVKYRQCEQSGVQASAEIQTAARRVLDENRRLRRLLQEHGIQSGNVDEASARRSAADELESLLKTRRECCEGSSYSENDSRSSHLPPLNTSSHGLPDDTTRERSYVPMVARANALVSFGGRPGSSDRYPGHLTSTLQSLRAMPPAQTMQDDNPTTTWSNSLEETLTPNTPPPTTSLNATGTTSCRIAATSIRNMRPLLRCDIETELGCHNTSDDCTVPNSHVFQVMERCAMDG</sequence>
<evidence type="ECO:0008006" key="4">
    <source>
        <dbReference type="Google" id="ProtNLM"/>
    </source>
</evidence>